<dbReference type="CDD" id="cd00180">
    <property type="entry name" value="PKc"/>
    <property type="match status" value="1"/>
</dbReference>
<name>A0ABQ8UPJ7_9EUKA</name>
<dbReference type="Gene3D" id="1.10.510.10">
    <property type="entry name" value="Transferase(Phosphotransferase) domain 1"/>
    <property type="match status" value="1"/>
</dbReference>
<dbReference type="Pfam" id="PF00069">
    <property type="entry name" value="Pkinase"/>
    <property type="match status" value="1"/>
</dbReference>
<keyword evidence="2" id="KW-0433">Leucine-rich repeat</keyword>
<dbReference type="PANTHER" id="PTHR43671">
    <property type="entry name" value="SERINE/THREONINE-PROTEIN KINASE NEK"/>
    <property type="match status" value="1"/>
</dbReference>
<evidence type="ECO:0000256" key="9">
    <source>
        <dbReference type="SAM" id="MobiDB-lite"/>
    </source>
</evidence>
<keyword evidence="7 8" id="KW-0067">ATP-binding</keyword>
<evidence type="ECO:0000259" key="10">
    <source>
        <dbReference type="PROSITE" id="PS50011"/>
    </source>
</evidence>
<comment type="caution">
    <text evidence="11">The sequence shown here is derived from an EMBL/GenBank/DDBJ whole genome shotgun (WGS) entry which is preliminary data.</text>
</comment>
<dbReference type="SMART" id="SM00220">
    <property type="entry name" value="S_TKc"/>
    <property type="match status" value="1"/>
</dbReference>
<dbReference type="SUPFAM" id="SSF52047">
    <property type="entry name" value="RNI-like"/>
    <property type="match status" value="1"/>
</dbReference>
<evidence type="ECO:0000256" key="1">
    <source>
        <dbReference type="ARBA" id="ARBA00010886"/>
    </source>
</evidence>
<evidence type="ECO:0000256" key="6">
    <source>
        <dbReference type="ARBA" id="ARBA00022777"/>
    </source>
</evidence>
<gene>
    <name evidence="11" type="ORF">PAPYR_2542</name>
</gene>
<protein>
    <recommendedName>
        <fullName evidence="10">Protein kinase domain-containing protein</fullName>
    </recommendedName>
</protein>
<sequence length="991" mass="108450">MKAFVNTFRFEGSKPKDIPLVSLGDIVITGALSLPHRLIFTFDIEDSSSENPYVVTLKIPRTEGKMPRSHLREVPEPKASEYLRAFEDFAGLAQLVQEGKTSLLLFDLVGGIYRHKPDHFPLPEPLVTPDGRLLTRSCSVLGAGAFGVTFRVEDTRDHSDTVLKATRPPESIEERDFFHNEHYIASAVNHPNVLPASGPSIEAQLEPGGGVLCCLLSPFCEGGDLDGVIRRHLRSPSDADGQERWLLLGDMVRGLAHLHGKPFSINDHRVLHNDIKPANVLLRRQLDAVVTKTERPMALLADLGLACVYTGGTLVPGRLLRGTPGFMAPELRVMPPVGLRPGNTPATDVYSMGVTLYCLYSQTDTVHKTEERPTEDELREAFAELAKERAGLVDLLVGMCSENPTARPTMDRILSAIEPAEAAAADEAHCTAAAEAETRHKASAAAARKASEEEARRRAAEEAARRRAAEEAARRMAEEEAARRKAEEEEARRRAAEEAAVLKLGTREGTEQLKFVGKSMTDQKVAILARWLRAGQRGVKWIGDEGACALATLLTSPNCALTHLIIHYNMIGDEGARALAAGLAQSRTLQALRMDHNQIGDEGARALAEALPRNSSLHELWLNDNQIGDAGACALAAALPRTIVFHKITLEGNPMVGRQGLTAFVPVTRSRPTIDVPRETSGSLFYPVQRVESLQLCRKRDRDNVFNSTLTKFWDSVTNLCVLPIFPAHVLFLQSVMVCSALGFAMFHLARVSYRLGCRNTQQSLDSLRAGSPRISWVSGARPADPQALVELCQAMPALTHLQANLATFRLAGRGGAGDDNQPARMVLRLPGHVASLDLSMVDAARPFDVVLEAPGLRSFTTIPLLGGSPLRLLRIEECPLLEAAPLLVFLRQRGTHLIEVIIDVPESCVDVWPQLTAALGVLPRLTSLELRGPHPPDLTLACPTLRILRSYKQFLRSLVLDCPLLEELRAPLGPDMERFELVGEAPYLPQ</sequence>
<dbReference type="SMART" id="SM00368">
    <property type="entry name" value="LRR_RI"/>
    <property type="match status" value="3"/>
</dbReference>
<feature type="region of interest" description="Disordered" evidence="9">
    <location>
        <begin position="428"/>
        <end position="464"/>
    </location>
</feature>
<keyword evidence="6" id="KW-0418">Kinase</keyword>
<evidence type="ECO:0000313" key="11">
    <source>
        <dbReference type="EMBL" id="KAJ4461097.1"/>
    </source>
</evidence>
<evidence type="ECO:0000256" key="4">
    <source>
        <dbReference type="ARBA" id="ARBA00022737"/>
    </source>
</evidence>
<organism evidence="11 12">
    <name type="scientific">Paratrimastix pyriformis</name>
    <dbReference type="NCBI Taxonomy" id="342808"/>
    <lineage>
        <taxon>Eukaryota</taxon>
        <taxon>Metamonada</taxon>
        <taxon>Preaxostyla</taxon>
        <taxon>Paratrimastigidae</taxon>
        <taxon>Paratrimastix</taxon>
    </lineage>
</organism>
<dbReference type="EMBL" id="JAPMOS010000009">
    <property type="protein sequence ID" value="KAJ4461097.1"/>
    <property type="molecule type" value="Genomic_DNA"/>
</dbReference>
<reference evidence="11" key="1">
    <citation type="journal article" date="2022" name="bioRxiv">
        <title>Genomics of Preaxostyla Flagellates Illuminates Evolutionary Transitions and the Path Towards Mitochondrial Loss.</title>
        <authorList>
            <person name="Novak L.V.F."/>
            <person name="Treitli S.C."/>
            <person name="Pyrih J."/>
            <person name="Halakuc P."/>
            <person name="Pipaliya S.V."/>
            <person name="Vacek V."/>
            <person name="Brzon O."/>
            <person name="Soukal P."/>
            <person name="Eme L."/>
            <person name="Dacks J.B."/>
            <person name="Karnkowska A."/>
            <person name="Elias M."/>
            <person name="Hampl V."/>
        </authorList>
    </citation>
    <scope>NUCLEOTIDE SEQUENCE</scope>
    <source>
        <strain evidence="11">RCP-MX</strain>
    </source>
</reference>
<dbReference type="PROSITE" id="PS50011">
    <property type="entry name" value="PROTEIN_KINASE_DOM"/>
    <property type="match status" value="1"/>
</dbReference>
<dbReference type="InterPro" id="IPR050660">
    <property type="entry name" value="NEK_Ser/Thr_kinase"/>
</dbReference>
<keyword evidence="4" id="KW-0677">Repeat</keyword>
<dbReference type="PROSITE" id="PS00108">
    <property type="entry name" value="PROTEIN_KINASE_ST"/>
    <property type="match status" value="1"/>
</dbReference>
<dbReference type="InterPro" id="IPR000719">
    <property type="entry name" value="Prot_kinase_dom"/>
</dbReference>
<keyword evidence="12" id="KW-1185">Reference proteome</keyword>
<dbReference type="Gene3D" id="3.80.10.10">
    <property type="entry name" value="Ribonuclease Inhibitor"/>
    <property type="match status" value="1"/>
</dbReference>
<evidence type="ECO:0000256" key="8">
    <source>
        <dbReference type="PROSITE-ProRule" id="PRU10141"/>
    </source>
</evidence>
<evidence type="ECO:0000256" key="7">
    <source>
        <dbReference type="ARBA" id="ARBA00022840"/>
    </source>
</evidence>
<dbReference type="InterPro" id="IPR008271">
    <property type="entry name" value="Ser/Thr_kinase_AS"/>
</dbReference>
<dbReference type="InterPro" id="IPR017441">
    <property type="entry name" value="Protein_kinase_ATP_BS"/>
</dbReference>
<dbReference type="PROSITE" id="PS00107">
    <property type="entry name" value="PROTEIN_KINASE_ATP"/>
    <property type="match status" value="1"/>
</dbReference>
<evidence type="ECO:0000313" key="12">
    <source>
        <dbReference type="Proteomes" id="UP001141327"/>
    </source>
</evidence>
<comment type="similarity">
    <text evidence="1">Belongs to the protein kinase superfamily. NEK Ser/Thr protein kinase family. NIMA subfamily.</text>
</comment>
<dbReference type="Proteomes" id="UP001141327">
    <property type="component" value="Unassembled WGS sequence"/>
</dbReference>
<proteinExistence type="inferred from homology"/>
<dbReference type="PANTHER" id="PTHR43671:SF103">
    <property type="entry name" value="KINASE, PUTATIVE-RELATED"/>
    <property type="match status" value="1"/>
</dbReference>
<dbReference type="SUPFAM" id="SSF56112">
    <property type="entry name" value="Protein kinase-like (PK-like)"/>
    <property type="match status" value="1"/>
</dbReference>
<keyword evidence="3" id="KW-0808">Transferase</keyword>
<dbReference type="InterPro" id="IPR032675">
    <property type="entry name" value="LRR_dom_sf"/>
</dbReference>
<accession>A0ABQ8UPJ7</accession>
<dbReference type="InterPro" id="IPR001611">
    <property type="entry name" value="Leu-rich_rpt"/>
</dbReference>
<feature type="binding site" evidence="8">
    <location>
        <position position="164"/>
    </location>
    <ligand>
        <name>ATP</name>
        <dbReference type="ChEBI" id="CHEBI:30616"/>
    </ligand>
</feature>
<evidence type="ECO:0000256" key="5">
    <source>
        <dbReference type="ARBA" id="ARBA00022741"/>
    </source>
</evidence>
<keyword evidence="5 8" id="KW-0547">Nucleotide-binding</keyword>
<evidence type="ECO:0000256" key="2">
    <source>
        <dbReference type="ARBA" id="ARBA00022614"/>
    </source>
</evidence>
<evidence type="ECO:0000256" key="3">
    <source>
        <dbReference type="ARBA" id="ARBA00022679"/>
    </source>
</evidence>
<feature type="compositionally biased region" description="Basic and acidic residues" evidence="9">
    <location>
        <begin position="449"/>
        <end position="464"/>
    </location>
</feature>
<dbReference type="InterPro" id="IPR011009">
    <property type="entry name" value="Kinase-like_dom_sf"/>
</dbReference>
<feature type="domain" description="Protein kinase" evidence="10">
    <location>
        <begin position="135"/>
        <end position="421"/>
    </location>
</feature>
<dbReference type="Pfam" id="PF13516">
    <property type="entry name" value="LRR_6"/>
    <property type="match status" value="3"/>
</dbReference>